<dbReference type="InterPro" id="IPR000210">
    <property type="entry name" value="BTB/POZ_dom"/>
</dbReference>
<dbReference type="SUPFAM" id="SSF54695">
    <property type="entry name" value="POZ domain"/>
    <property type="match status" value="1"/>
</dbReference>
<proteinExistence type="predicted"/>
<dbReference type="Proteomes" id="UP001396334">
    <property type="component" value="Unassembled WGS sequence"/>
</dbReference>
<gene>
    <name evidence="3" type="ORF">V6N11_000886</name>
</gene>
<dbReference type="PROSITE" id="PS50097">
    <property type="entry name" value="BTB"/>
    <property type="match status" value="1"/>
</dbReference>
<sequence>MLTFMGSSAVVRVERLKGGDDKNLTGKLFSDSEATVLLKQLDFLVDSLQVKLLEKLEKSLGDLQLKTNDIENVFMESNDPKQGKVSDSIHITAHEVMKGYKRFFERTQLEQSDYLKDDCLSVHRSVGVKSHTEGPKIYSIAVPPSNINQHFGKLLESERGTDVSFEVDGEVFPAHKLVLATRSPVFWAQLFGPMKDQYTKQIKIEDIEAPVFKAVLHFMYWDSLPDMQELTGLNSNWSTARARMKIESGAWTRSAMDVDLNLLAVSAMVVEAANEVAALGPFHRERIVAGIVGGYRLCSIAYFEIPFRHFPHVVNRDGK</sequence>
<organism evidence="3 4">
    <name type="scientific">Hibiscus sabdariffa</name>
    <name type="common">roselle</name>
    <dbReference type="NCBI Taxonomy" id="183260"/>
    <lineage>
        <taxon>Eukaryota</taxon>
        <taxon>Viridiplantae</taxon>
        <taxon>Streptophyta</taxon>
        <taxon>Embryophyta</taxon>
        <taxon>Tracheophyta</taxon>
        <taxon>Spermatophyta</taxon>
        <taxon>Magnoliopsida</taxon>
        <taxon>eudicotyledons</taxon>
        <taxon>Gunneridae</taxon>
        <taxon>Pentapetalae</taxon>
        <taxon>rosids</taxon>
        <taxon>malvids</taxon>
        <taxon>Malvales</taxon>
        <taxon>Malvaceae</taxon>
        <taxon>Malvoideae</taxon>
        <taxon>Hibiscus</taxon>
    </lineage>
</organism>
<comment type="caution">
    <text evidence="3">The sequence shown here is derived from an EMBL/GenBank/DDBJ whole genome shotgun (WGS) entry which is preliminary data.</text>
</comment>
<evidence type="ECO:0000313" key="3">
    <source>
        <dbReference type="EMBL" id="KAK9017885.1"/>
    </source>
</evidence>
<feature type="domain" description="BTB" evidence="2">
    <location>
        <begin position="161"/>
        <end position="220"/>
    </location>
</feature>
<dbReference type="CDD" id="cd18280">
    <property type="entry name" value="BTB_POZ_BPM_plant"/>
    <property type="match status" value="1"/>
</dbReference>
<dbReference type="Pfam" id="PF00651">
    <property type="entry name" value="BTB"/>
    <property type="match status" value="1"/>
</dbReference>
<dbReference type="PANTHER" id="PTHR26379:SF470">
    <property type="entry name" value="BTB_POZ AND MATH DOMAIN-CONTAINING PROTEIN 2-LIKE"/>
    <property type="match status" value="1"/>
</dbReference>
<evidence type="ECO:0000313" key="4">
    <source>
        <dbReference type="Proteomes" id="UP001396334"/>
    </source>
</evidence>
<dbReference type="PANTHER" id="PTHR26379">
    <property type="entry name" value="BTB/POZ AND MATH DOMAIN-CONTAINING PROTEIN 1"/>
    <property type="match status" value="1"/>
</dbReference>
<evidence type="ECO:0000256" key="1">
    <source>
        <dbReference type="ARBA" id="ARBA00004906"/>
    </source>
</evidence>
<dbReference type="InterPro" id="IPR011333">
    <property type="entry name" value="SKP1/BTB/POZ_sf"/>
</dbReference>
<name>A0ABR2RYG6_9ROSI</name>
<dbReference type="EMBL" id="JBBPBN010000019">
    <property type="protein sequence ID" value="KAK9017885.1"/>
    <property type="molecule type" value="Genomic_DNA"/>
</dbReference>
<dbReference type="Gene3D" id="3.30.710.10">
    <property type="entry name" value="Potassium Channel Kv1.1, Chain A"/>
    <property type="match status" value="1"/>
</dbReference>
<accession>A0ABR2RYG6</accession>
<dbReference type="SMART" id="SM00225">
    <property type="entry name" value="BTB"/>
    <property type="match status" value="1"/>
</dbReference>
<protein>
    <recommendedName>
        <fullName evidence="2">BTB domain-containing protein</fullName>
    </recommendedName>
</protein>
<comment type="pathway">
    <text evidence="1">Protein modification; protein ubiquitination.</text>
</comment>
<reference evidence="3 4" key="1">
    <citation type="journal article" date="2024" name="G3 (Bethesda)">
        <title>Genome assembly of Hibiscus sabdariffa L. provides insights into metabolisms of medicinal natural products.</title>
        <authorList>
            <person name="Kim T."/>
        </authorList>
    </citation>
    <scope>NUCLEOTIDE SEQUENCE [LARGE SCALE GENOMIC DNA]</scope>
    <source>
        <strain evidence="3">TK-2024</strain>
        <tissue evidence="3">Old leaves</tissue>
    </source>
</reference>
<keyword evidence="4" id="KW-1185">Reference proteome</keyword>
<dbReference type="SUPFAM" id="SSF49599">
    <property type="entry name" value="TRAF domain-like"/>
    <property type="match status" value="1"/>
</dbReference>
<dbReference type="InterPro" id="IPR045005">
    <property type="entry name" value="BPM1-6"/>
</dbReference>
<evidence type="ECO:0000259" key="2">
    <source>
        <dbReference type="PROSITE" id="PS50097"/>
    </source>
</evidence>